<dbReference type="EMBL" id="KE720780">
    <property type="protein sequence ID" value="ERF76071.1"/>
    <property type="molecule type" value="Genomic_DNA"/>
</dbReference>
<dbReference type="eggNOG" id="KOG1730">
    <property type="taxonomic scope" value="Eukaryota"/>
</dbReference>
<comment type="similarity">
    <text evidence="1">Belongs to the PITHD1 family.</text>
</comment>
<evidence type="ECO:0000313" key="5">
    <source>
        <dbReference type="Proteomes" id="UP000019373"/>
    </source>
</evidence>
<proteinExistence type="inferred from homology"/>
<organism evidence="4 5">
    <name type="scientific">Endocarpon pusillum (strain Z07020 / HMAS-L-300199)</name>
    <name type="common">Lichen-forming fungus</name>
    <dbReference type="NCBI Taxonomy" id="1263415"/>
    <lineage>
        <taxon>Eukaryota</taxon>
        <taxon>Fungi</taxon>
        <taxon>Dikarya</taxon>
        <taxon>Ascomycota</taxon>
        <taxon>Pezizomycotina</taxon>
        <taxon>Eurotiomycetes</taxon>
        <taxon>Chaetothyriomycetidae</taxon>
        <taxon>Verrucariales</taxon>
        <taxon>Verrucariaceae</taxon>
        <taxon>Endocarpon</taxon>
    </lineage>
</organism>
<dbReference type="GO" id="GO:0005737">
    <property type="term" value="C:cytoplasm"/>
    <property type="evidence" value="ECO:0007669"/>
    <property type="project" value="UniProtKB-ARBA"/>
</dbReference>
<dbReference type="Gene3D" id="2.60.120.470">
    <property type="entry name" value="PITH domain"/>
    <property type="match status" value="1"/>
</dbReference>
<dbReference type="OrthoDB" id="2635at2759"/>
<dbReference type="RefSeq" id="XP_007786537.1">
    <property type="nucleotide sequence ID" value="XM_007788347.1"/>
</dbReference>
<dbReference type="HOGENOM" id="CLU_1713233_0_0_1"/>
<feature type="compositionally biased region" description="Basic and acidic residues" evidence="2">
    <location>
        <begin position="15"/>
        <end position="29"/>
    </location>
</feature>
<protein>
    <recommendedName>
        <fullName evidence="3">PITH domain-containing protein</fullName>
    </recommendedName>
</protein>
<dbReference type="PANTHER" id="PTHR12175:SF1">
    <property type="entry name" value="PITH DOMAIN-CONTAINING PROTEIN 1"/>
    <property type="match status" value="1"/>
</dbReference>
<evidence type="ECO:0000256" key="2">
    <source>
        <dbReference type="SAM" id="MobiDB-lite"/>
    </source>
</evidence>
<reference evidence="5" key="1">
    <citation type="journal article" date="2014" name="BMC Genomics">
        <title>Genome characteristics reveal the impact of lichenization on lichen-forming fungus Endocarpon pusillum Hedwig (Verrucariales, Ascomycota).</title>
        <authorList>
            <person name="Wang Y.-Y."/>
            <person name="Liu B."/>
            <person name="Zhang X.-Y."/>
            <person name="Zhou Q.-M."/>
            <person name="Zhang T."/>
            <person name="Li H."/>
            <person name="Yu Y.-F."/>
            <person name="Zhang X.-L."/>
            <person name="Hao X.-Y."/>
            <person name="Wang M."/>
            <person name="Wang L."/>
            <person name="Wei J.-C."/>
        </authorList>
    </citation>
    <scope>NUCLEOTIDE SEQUENCE [LARGE SCALE GENOMIC DNA]</scope>
    <source>
        <strain evidence="5">Z07020 / HMAS-L-300199</strain>
    </source>
</reference>
<dbReference type="GO" id="GO:0005634">
    <property type="term" value="C:nucleus"/>
    <property type="evidence" value="ECO:0007669"/>
    <property type="project" value="TreeGrafter"/>
</dbReference>
<accession>U1GVI8</accession>
<dbReference type="PANTHER" id="PTHR12175">
    <property type="entry name" value="AD039 HT014 THIOREDOXIN FAMILY TRP26"/>
    <property type="match status" value="1"/>
</dbReference>
<name>U1GVI8_ENDPU</name>
<gene>
    <name evidence="4" type="ORF">EPUS_01404</name>
</gene>
<dbReference type="InterPro" id="IPR037047">
    <property type="entry name" value="PITH_dom_sf"/>
</dbReference>
<feature type="domain" description="PITH" evidence="3">
    <location>
        <begin position="1"/>
        <end position="153"/>
    </location>
</feature>
<feature type="region of interest" description="Disordered" evidence="2">
    <location>
        <begin position="1"/>
        <end position="32"/>
    </location>
</feature>
<evidence type="ECO:0000313" key="4">
    <source>
        <dbReference type="EMBL" id="ERF76071.1"/>
    </source>
</evidence>
<dbReference type="SUPFAM" id="SSF49785">
    <property type="entry name" value="Galactose-binding domain-like"/>
    <property type="match status" value="1"/>
</dbReference>
<dbReference type="AlphaFoldDB" id="U1GVI8"/>
<dbReference type="InterPro" id="IPR010400">
    <property type="entry name" value="PITH_dom"/>
</dbReference>
<dbReference type="InterPro" id="IPR045099">
    <property type="entry name" value="PITH1-like"/>
</dbReference>
<sequence>MSTQQPHSHSHSHSHGGDDGDHSHSHSHDLPPAVQSSLYSQIDFDGIVTLNEREPGSGPDIFTGQCTLHSLLLHAPPTSTSPQTIHLPRNRPDLDFATAVDLAPTQTLNLPPPTSASSSTILELLRDERGWDGAPFFISSCLVGHNRYAEAEA</sequence>
<evidence type="ECO:0000259" key="3">
    <source>
        <dbReference type="PROSITE" id="PS51532"/>
    </source>
</evidence>
<dbReference type="InterPro" id="IPR008979">
    <property type="entry name" value="Galactose-bd-like_sf"/>
</dbReference>
<dbReference type="PROSITE" id="PS51532">
    <property type="entry name" value="PITH"/>
    <property type="match status" value="1"/>
</dbReference>
<dbReference type="Pfam" id="PF06201">
    <property type="entry name" value="PITH"/>
    <property type="match status" value="1"/>
</dbReference>
<dbReference type="GeneID" id="19236461"/>
<dbReference type="Proteomes" id="UP000019373">
    <property type="component" value="Unassembled WGS sequence"/>
</dbReference>
<evidence type="ECO:0000256" key="1">
    <source>
        <dbReference type="ARBA" id="ARBA00025788"/>
    </source>
</evidence>
<keyword evidence="5" id="KW-1185">Reference proteome</keyword>